<protein>
    <recommendedName>
        <fullName evidence="2">Transglutaminase-like domain-containing protein</fullName>
    </recommendedName>
</protein>
<dbReference type="GO" id="GO:0005737">
    <property type="term" value="C:cytoplasm"/>
    <property type="evidence" value="ECO:0007669"/>
    <property type="project" value="TreeGrafter"/>
</dbReference>
<feature type="compositionally biased region" description="Pro residues" evidence="1">
    <location>
        <begin position="185"/>
        <end position="194"/>
    </location>
</feature>
<evidence type="ECO:0000256" key="1">
    <source>
        <dbReference type="SAM" id="MobiDB-lite"/>
    </source>
</evidence>
<feature type="region of interest" description="Disordered" evidence="1">
    <location>
        <begin position="21"/>
        <end position="255"/>
    </location>
</feature>
<feature type="compositionally biased region" description="Basic and acidic residues" evidence="1">
    <location>
        <begin position="131"/>
        <end position="146"/>
    </location>
</feature>
<organism evidence="3 4">
    <name type="scientific">Aulographum hederae CBS 113979</name>
    <dbReference type="NCBI Taxonomy" id="1176131"/>
    <lineage>
        <taxon>Eukaryota</taxon>
        <taxon>Fungi</taxon>
        <taxon>Dikarya</taxon>
        <taxon>Ascomycota</taxon>
        <taxon>Pezizomycotina</taxon>
        <taxon>Dothideomycetes</taxon>
        <taxon>Pleosporomycetidae</taxon>
        <taxon>Aulographales</taxon>
        <taxon>Aulographaceae</taxon>
    </lineage>
</organism>
<dbReference type="InterPro" id="IPR052557">
    <property type="entry name" value="CAP/Cytokinesis_protein"/>
</dbReference>
<sequence length="669" mass="72822">MAEGAPRQSIAERIAALQLNQVGLNPHEPDPPPTYDQAVATRRKSPPPPPLPKRTTGEFRSNSTNTPPLLTNGHPAGGKLGNEPISTLAIVPPPSLEQLGAKSKARPVPSLPPRPAARGGDSAPAPPVLPPRRDSEQSLAVRRDSIESMSSMRSGRSSLSRVSTGTSLSSPSFGDGQSGRVKAPPYDPSSLPPLPEKKAKGEREPPRVPLRPTSSSPHVTSTVTSGVKDNDRPPLPSRQNTGASNASNTSRQLPPRRSALDYAMNKSTEAAPVLPAREVPGSPPPIPISSRPDLASLQASKPRPQVADTPAAMQLSAPGDCLKCRDFSAPDAHAARFPRQSIPSQDVNWLAHQLTSPFPSATDKARAIFAWLHHNIAYDIIALLNNNIQRSTPSGTIASGLAVCEGYAGLFAALALASGLQAQVVSGHGKGAGYNPIKPGKAVPPFDSNHAWNVVRIDNGESKLIDPCWGSGSVCLRDRKYNKRLDPTWFTRDNDDFSLRHFPTDQNLWFGRPLSWEQYLTMDQLPGGPMVGYPDACAESGINMDSFQPRQLNIPLRDPNGGPTVRFAFSKYCLHWTNEKHGTGEPPWLLLLEFGDGDHRNWTVLNHDGFWWWTDVKREELGKKGGEVKISYMMEFDNRTGRGLSKEYFEHKKGRCGWRCNYAGKWNLV</sequence>
<feature type="compositionally biased region" description="Low complexity" evidence="1">
    <location>
        <begin position="147"/>
        <end position="172"/>
    </location>
</feature>
<reference evidence="3" key="1">
    <citation type="journal article" date="2020" name="Stud. Mycol.">
        <title>101 Dothideomycetes genomes: a test case for predicting lifestyles and emergence of pathogens.</title>
        <authorList>
            <person name="Haridas S."/>
            <person name="Albert R."/>
            <person name="Binder M."/>
            <person name="Bloem J."/>
            <person name="Labutti K."/>
            <person name="Salamov A."/>
            <person name="Andreopoulos B."/>
            <person name="Baker S."/>
            <person name="Barry K."/>
            <person name="Bills G."/>
            <person name="Bluhm B."/>
            <person name="Cannon C."/>
            <person name="Castanera R."/>
            <person name="Culley D."/>
            <person name="Daum C."/>
            <person name="Ezra D."/>
            <person name="Gonzalez J."/>
            <person name="Henrissat B."/>
            <person name="Kuo A."/>
            <person name="Liang C."/>
            <person name="Lipzen A."/>
            <person name="Lutzoni F."/>
            <person name="Magnuson J."/>
            <person name="Mondo S."/>
            <person name="Nolan M."/>
            <person name="Ohm R."/>
            <person name="Pangilinan J."/>
            <person name="Park H.-J."/>
            <person name="Ramirez L."/>
            <person name="Alfaro M."/>
            <person name="Sun H."/>
            <person name="Tritt A."/>
            <person name="Yoshinaga Y."/>
            <person name="Zwiers L.-H."/>
            <person name="Turgeon B."/>
            <person name="Goodwin S."/>
            <person name="Spatafora J."/>
            <person name="Crous P."/>
            <person name="Grigoriev I."/>
        </authorList>
    </citation>
    <scope>NUCLEOTIDE SEQUENCE</scope>
    <source>
        <strain evidence="3">CBS 113979</strain>
    </source>
</reference>
<dbReference type="Pfam" id="PF01841">
    <property type="entry name" value="Transglut_core"/>
    <property type="match status" value="1"/>
</dbReference>
<dbReference type="InterPro" id="IPR038765">
    <property type="entry name" value="Papain-like_cys_pep_sf"/>
</dbReference>
<keyword evidence="4" id="KW-1185">Reference proteome</keyword>
<feature type="region of interest" description="Disordered" evidence="1">
    <location>
        <begin position="271"/>
        <end position="310"/>
    </location>
</feature>
<dbReference type="OrthoDB" id="6129702at2759"/>
<dbReference type="Proteomes" id="UP000800041">
    <property type="component" value="Unassembled WGS sequence"/>
</dbReference>
<dbReference type="PANTHER" id="PTHR46333:SF5">
    <property type="entry name" value="TRANSGLUTAMINASE-LIKE DOMAIN-CONTAINING PROTEIN"/>
    <property type="match status" value="1"/>
</dbReference>
<dbReference type="Gene3D" id="3.10.620.30">
    <property type="match status" value="1"/>
</dbReference>
<feature type="compositionally biased region" description="Polar residues" evidence="1">
    <location>
        <begin position="58"/>
        <end position="69"/>
    </location>
</feature>
<gene>
    <name evidence="3" type="ORF">K402DRAFT_398357</name>
</gene>
<evidence type="ECO:0000313" key="4">
    <source>
        <dbReference type="Proteomes" id="UP000800041"/>
    </source>
</evidence>
<dbReference type="SUPFAM" id="SSF54001">
    <property type="entry name" value="Cysteine proteinases"/>
    <property type="match status" value="1"/>
</dbReference>
<accession>A0A6G1GLA2</accession>
<evidence type="ECO:0000313" key="3">
    <source>
        <dbReference type="EMBL" id="KAF1981594.1"/>
    </source>
</evidence>
<feature type="compositionally biased region" description="Low complexity" evidence="1">
    <location>
        <begin position="212"/>
        <end position="225"/>
    </location>
</feature>
<evidence type="ECO:0000259" key="2">
    <source>
        <dbReference type="SMART" id="SM00460"/>
    </source>
</evidence>
<dbReference type="EMBL" id="ML977196">
    <property type="protein sequence ID" value="KAF1981594.1"/>
    <property type="molecule type" value="Genomic_DNA"/>
</dbReference>
<feature type="domain" description="Transglutaminase-like" evidence="2">
    <location>
        <begin position="396"/>
        <end position="469"/>
    </location>
</feature>
<dbReference type="AlphaFoldDB" id="A0A6G1GLA2"/>
<dbReference type="InterPro" id="IPR002931">
    <property type="entry name" value="Transglutaminase-like"/>
</dbReference>
<name>A0A6G1GLA2_9PEZI</name>
<dbReference type="SMART" id="SM00460">
    <property type="entry name" value="TGc"/>
    <property type="match status" value="1"/>
</dbReference>
<feature type="compositionally biased region" description="Basic and acidic residues" evidence="1">
    <location>
        <begin position="195"/>
        <end position="206"/>
    </location>
</feature>
<dbReference type="PANTHER" id="PTHR46333">
    <property type="entry name" value="CYTOKINESIS PROTEIN 3"/>
    <property type="match status" value="1"/>
</dbReference>
<feature type="compositionally biased region" description="Polar residues" evidence="1">
    <location>
        <begin position="237"/>
        <end position="252"/>
    </location>
</feature>
<proteinExistence type="predicted"/>